<feature type="domain" description="CCHC-type" evidence="2">
    <location>
        <begin position="512"/>
        <end position="528"/>
    </location>
</feature>
<proteinExistence type="predicted"/>
<evidence type="ECO:0000313" key="3">
    <source>
        <dbReference type="EMBL" id="CAL1715692.1"/>
    </source>
</evidence>
<evidence type="ECO:0000256" key="1">
    <source>
        <dbReference type="SAM" id="MobiDB-lite"/>
    </source>
</evidence>
<organism evidence="3 4">
    <name type="scientific">Somion occarium</name>
    <dbReference type="NCBI Taxonomy" id="3059160"/>
    <lineage>
        <taxon>Eukaryota</taxon>
        <taxon>Fungi</taxon>
        <taxon>Dikarya</taxon>
        <taxon>Basidiomycota</taxon>
        <taxon>Agaricomycotina</taxon>
        <taxon>Agaricomycetes</taxon>
        <taxon>Polyporales</taxon>
        <taxon>Cerrenaceae</taxon>
        <taxon>Somion</taxon>
    </lineage>
</organism>
<gene>
    <name evidence="3" type="ORF">GFSPODELE1_LOCUS10376</name>
</gene>
<feature type="compositionally biased region" description="Polar residues" evidence="1">
    <location>
        <begin position="62"/>
        <end position="75"/>
    </location>
</feature>
<feature type="domain" description="CCHC-type" evidence="2">
    <location>
        <begin position="456"/>
        <end position="472"/>
    </location>
</feature>
<accession>A0ABP1E910</accession>
<feature type="compositionally biased region" description="Pro residues" evidence="1">
    <location>
        <begin position="21"/>
        <end position="30"/>
    </location>
</feature>
<reference evidence="4" key="1">
    <citation type="submission" date="2024-04" db="EMBL/GenBank/DDBJ databases">
        <authorList>
            <person name="Shaw F."/>
            <person name="Minotto A."/>
        </authorList>
    </citation>
    <scope>NUCLEOTIDE SEQUENCE [LARGE SCALE GENOMIC DNA]</scope>
</reference>
<keyword evidence="4" id="KW-1185">Reference proteome</keyword>
<name>A0ABP1E910_9APHY</name>
<dbReference type="InterPro" id="IPR001878">
    <property type="entry name" value="Znf_CCHC"/>
</dbReference>
<feature type="region of interest" description="Disordered" evidence="1">
    <location>
        <begin position="1"/>
        <end position="86"/>
    </location>
</feature>
<feature type="region of interest" description="Disordered" evidence="1">
    <location>
        <begin position="100"/>
        <end position="123"/>
    </location>
</feature>
<dbReference type="SMART" id="SM00343">
    <property type="entry name" value="ZnF_C2HC"/>
    <property type="match status" value="2"/>
</dbReference>
<sequence>MMTCQTKQRTVAPIQGESPLTPVPRTPASPPVERSPVLGQGSRTGPPEVPPPVSGSGRLPIPSNSPARQSSSNAPPQTPLPPVPHIVVSPVRPAHIRRFSECSEPSPSHGRSHKRPVADHDAGVLSPFPMLQPRLPEALPYVPRPPGFHMPLPASTHPDEASWDFPFEVCDRVARLSPSSRASFLACHAQLVNMYPLPAAQVQPTPHYSFAPTGPVAGPSSGISLAIAAHDFGDGSSQLAASDVPFPPGAIRIMEEGWKEYLPLTLILTEYSRGMQFAPRRSEATQLRNGVLVNRDLATLENSEHWMVMTDFLDAADRMPRLIRMHYSPRGGREVLASAWAAHYHNVVHHPDFRTFPGLLIQYDMDIRRRAVARQRFNPGTWQSSIYDAVKSDYLLYRQDRFDLQGYVWRTSGPANAPTAPPMVSRSTAPVVPPAAFQDNRTTSKDRPALEAPASRCFLCGGRFHVSTQCSTSPLPYLRSEGSLKLTPQGISICYSHNTRGCRSQACNFAHLCSLCGSKDHAAQRCRAV</sequence>
<evidence type="ECO:0000259" key="2">
    <source>
        <dbReference type="SMART" id="SM00343"/>
    </source>
</evidence>
<dbReference type="Proteomes" id="UP001497453">
    <property type="component" value="Chromosome 8"/>
</dbReference>
<dbReference type="EMBL" id="OZ037951">
    <property type="protein sequence ID" value="CAL1715692.1"/>
    <property type="molecule type" value="Genomic_DNA"/>
</dbReference>
<evidence type="ECO:0000313" key="4">
    <source>
        <dbReference type="Proteomes" id="UP001497453"/>
    </source>
</evidence>
<protein>
    <recommendedName>
        <fullName evidence="2">CCHC-type domain-containing protein</fullName>
    </recommendedName>
</protein>